<dbReference type="PANTHER" id="PTHR43004">
    <property type="entry name" value="TRK SYSTEM POTASSIUM UPTAKE PROTEIN"/>
    <property type="match status" value="1"/>
</dbReference>
<dbReference type="SUPFAM" id="SSF51905">
    <property type="entry name" value="FAD/NAD(P)-binding domain"/>
    <property type="match status" value="1"/>
</dbReference>
<proteinExistence type="predicted"/>
<comment type="caution">
    <text evidence="5">The sequence shown here is derived from an EMBL/GenBank/DDBJ whole genome shotgun (WGS) entry which is preliminary data.</text>
</comment>
<accession>A0ABP7UL89</accession>
<dbReference type="GO" id="GO:0004497">
    <property type="term" value="F:monooxygenase activity"/>
    <property type="evidence" value="ECO:0007669"/>
    <property type="project" value="UniProtKB-KW"/>
</dbReference>
<dbReference type="Gene3D" id="3.30.70.2450">
    <property type="match status" value="1"/>
</dbReference>
<dbReference type="InterPro" id="IPR050641">
    <property type="entry name" value="RIFMO-like"/>
</dbReference>
<evidence type="ECO:0000313" key="6">
    <source>
        <dbReference type="Proteomes" id="UP001499984"/>
    </source>
</evidence>
<organism evidence="5 6">
    <name type="scientific">Streptomyces shaanxiensis</name>
    <dbReference type="NCBI Taxonomy" id="653357"/>
    <lineage>
        <taxon>Bacteria</taxon>
        <taxon>Bacillati</taxon>
        <taxon>Actinomycetota</taxon>
        <taxon>Actinomycetes</taxon>
        <taxon>Kitasatosporales</taxon>
        <taxon>Streptomycetaceae</taxon>
        <taxon>Streptomyces</taxon>
    </lineage>
</organism>
<evidence type="ECO:0000256" key="1">
    <source>
        <dbReference type="ARBA" id="ARBA00001974"/>
    </source>
</evidence>
<keyword evidence="6" id="KW-1185">Reference proteome</keyword>
<dbReference type="RefSeq" id="WP_345009758.1">
    <property type="nucleotide sequence ID" value="NZ_BAAAZY010000006.1"/>
</dbReference>
<dbReference type="EMBL" id="BAAAZY010000006">
    <property type="protein sequence ID" value="GAA4045839.1"/>
    <property type="molecule type" value="Genomic_DNA"/>
</dbReference>
<dbReference type="PANTHER" id="PTHR43004:SF19">
    <property type="entry name" value="BINDING MONOOXYGENASE, PUTATIVE (JCVI)-RELATED"/>
    <property type="match status" value="1"/>
</dbReference>
<keyword evidence="3" id="KW-0274">FAD</keyword>
<dbReference type="InterPro" id="IPR036188">
    <property type="entry name" value="FAD/NAD-bd_sf"/>
</dbReference>
<evidence type="ECO:0000256" key="3">
    <source>
        <dbReference type="ARBA" id="ARBA00022827"/>
    </source>
</evidence>
<keyword evidence="5" id="KW-0503">Monooxygenase</keyword>
<dbReference type="Pfam" id="PF01494">
    <property type="entry name" value="FAD_binding_3"/>
    <property type="match status" value="1"/>
</dbReference>
<feature type="domain" description="FAD-binding" evidence="4">
    <location>
        <begin position="13"/>
        <end position="339"/>
    </location>
</feature>
<dbReference type="PRINTS" id="PR00420">
    <property type="entry name" value="RNGMNOXGNASE"/>
</dbReference>
<sequence>MSVEAQTGAGRPDADVVVVGGGPVGLMLACELLTAGATVEVLERAPDFDSRLRAPGITVRTIEALDRRGLLDPLMEAMAEAEPAFRPARGPDGAAPASLPIRPGVLEAVLHDRAVALGARIRRRHSVTGVAQDTTGAEVTVSTPDEGTVRVRGRYVVGCDGGRSTVRKALDIPFPGEGPSLTGHQAVVTVGPPGLLERGWHRTERGVAAYAMAPSRIVSIEFDAPPPAADAPVTLAEVQAGLRRVSGTEVTLSDPRSLTRFSGSCRVAERYRVGRVLLAGDAAHVHPPFGGQGLNLGLQDAVNLGWKLAATALGTAPPGLLDTYHDERHPVGVRVVRNARAATELLRPGERQTPLFELFFDELLVDASVKRRLHEVYSMADVRYRPEDDEDVHPLVGTAAPDLPLEIGGRRARQAALHRSGRAVLVLLSDRPALRRAAEPWKAAVDVVTAHSDESPDGLDALLIRPDGYIAWACGPEEPDSPEQFRTALERWFGR</sequence>
<keyword evidence="2" id="KW-0285">Flavoprotein</keyword>
<evidence type="ECO:0000256" key="2">
    <source>
        <dbReference type="ARBA" id="ARBA00022630"/>
    </source>
</evidence>
<dbReference type="Gene3D" id="3.40.30.120">
    <property type="match status" value="1"/>
</dbReference>
<gene>
    <name evidence="5" type="ORF">GCM10022233_14340</name>
</gene>
<comment type="cofactor">
    <cofactor evidence="1">
        <name>FAD</name>
        <dbReference type="ChEBI" id="CHEBI:57692"/>
    </cofactor>
</comment>
<dbReference type="Pfam" id="PF21274">
    <property type="entry name" value="Rng_hyd_C"/>
    <property type="match status" value="1"/>
</dbReference>
<evidence type="ECO:0000313" key="5">
    <source>
        <dbReference type="EMBL" id="GAA4045839.1"/>
    </source>
</evidence>
<dbReference type="Gene3D" id="3.50.50.60">
    <property type="entry name" value="FAD/NAD(P)-binding domain"/>
    <property type="match status" value="1"/>
</dbReference>
<keyword evidence="5" id="KW-0560">Oxidoreductase</keyword>
<protein>
    <submittedName>
        <fullName evidence="5">FAD-dependent monooxygenase</fullName>
    </submittedName>
</protein>
<dbReference type="InterPro" id="IPR002938">
    <property type="entry name" value="FAD-bd"/>
</dbReference>
<name>A0ABP7UL89_9ACTN</name>
<dbReference type="Proteomes" id="UP001499984">
    <property type="component" value="Unassembled WGS sequence"/>
</dbReference>
<reference evidence="6" key="1">
    <citation type="journal article" date="2019" name="Int. J. Syst. Evol. Microbiol.">
        <title>The Global Catalogue of Microorganisms (GCM) 10K type strain sequencing project: providing services to taxonomists for standard genome sequencing and annotation.</title>
        <authorList>
            <consortium name="The Broad Institute Genomics Platform"/>
            <consortium name="The Broad Institute Genome Sequencing Center for Infectious Disease"/>
            <person name="Wu L."/>
            <person name="Ma J."/>
        </authorList>
    </citation>
    <scope>NUCLEOTIDE SEQUENCE [LARGE SCALE GENOMIC DNA]</scope>
    <source>
        <strain evidence="6">JCM 16925</strain>
    </source>
</reference>
<evidence type="ECO:0000259" key="4">
    <source>
        <dbReference type="Pfam" id="PF01494"/>
    </source>
</evidence>